<feature type="region of interest" description="Disordered" evidence="7">
    <location>
        <begin position="109"/>
        <end position="140"/>
    </location>
</feature>
<evidence type="ECO:0000256" key="5">
    <source>
        <dbReference type="ARBA" id="ARBA00023002"/>
    </source>
</evidence>
<sequence length="474" mass="51597">MVLIQHHKPRRGPSSPTQAPAQATPAQTSPLPRTTTKENLTPNHGTLLSNIQLSSLSGPQLNTLANLVSTRGVVFLRDQYLTPEVQLRISKYLSRDTSVNEASNDIIPITEPDTTAHDSEDEDEEEEGWYTDDSPTQNASSTASFTIFKASSSKTQTQSNSRTAWVSQYGLYASLSAPMRALVDGLHVDVGRVKGKKEYEPFVVEHPNTGVKVLNTGVLAGGGGFRELKKKEGENILNFLTQHIDSSHAETLQWTWRANDVAIWDNRAVAYKHLVPSSFPGSSYSQTFGIVQGTKTVSAAPTHITPIAPLKPPPTTTPTNPNPPKPKKPHYNNTPSRRIIHHQLSFLHPTPSPSPPLPLPSTPHSAKTITPPHPHQRADSLSPISSPPSSPTSSTNPSSPNKQESPKNPAPPPPKKQSLSNSPLRRIVERQVSSSPSSLKAGNDVLQQQQQGVKRKLDVDFSKWGGSRRVGVYS</sequence>
<keyword evidence="6" id="KW-0408">Iron</keyword>
<dbReference type="Gene3D" id="3.60.130.10">
    <property type="entry name" value="Clavaminate synthase-like"/>
    <property type="match status" value="1"/>
</dbReference>
<accession>A0A2V1E793</accession>
<keyword evidence="5" id="KW-0560">Oxidoreductase</keyword>
<reference evidence="9 10" key="1">
    <citation type="journal article" date="2018" name="Sci. Rep.">
        <title>Comparative genomics provides insights into the lifestyle and reveals functional heterogeneity of dark septate endophytic fungi.</title>
        <authorList>
            <person name="Knapp D.G."/>
            <person name="Nemeth J.B."/>
            <person name="Barry K."/>
            <person name="Hainaut M."/>
            <person name="Henrissat B."/>
            <person name="Johnson J."/>
            <person name="Kuo A."/>
            <person name="Lim J.H.P."/>
            <person name="Lipzen A."/>
            <person name="Nolan M."/>
            <person name="Ohm R.A."/>
            <person name="Tamas L."/>
            <person name="Grigoriev I.V."/>
            <person name="Spatafora J.W."/>
            <person name="Nagy L.G."/>
            <person name="Kovacs G.M."/>
        </authorList>
    </citation>
    <scope>NUCLEOTIDE SEQUENCE [LARGE SCALE GENOMIC DNA]</scope>
    <source>
        <strain evidence="9 10">DSE2036</strain>
    </source>
</reference>
<dbReference type="PANTHER" id="PTHR30468:SF1">
    <property type="entry name" value="ALPHA-KETOGLUTARATE-DEPENDENT SULFONATE DIOXYGENASE"/>
    <property type="match status" value="1"/>
</dbReference>
<dbReference type="InterPro" id="IPR003819">
    <property type="entry name" value="TauD/TfdA-like"/>
</dbReference>
<evidence type="ECO:0000256" key="3">
    <source>
        <dbReference type="ARBA" id="ARBA00022723"/>
    </source>
</evidence>
<proteinExistence type="inferred from homology"/>
<dbReference type="EMBL" id="KZ805313">
    <property type="protein sequence ID" value="PVI05524.1"/>
    <property type="molecule type" value="Genomic_DNA"/>
</dbReference>
<feature type="compositionally biased region" description="Basic residues" evidence="7">
    <location>
        <begin position="1"/>
        <end position="11"/>
    </location>
</feature>
<evidence type="ECO:0000259" key="8">
    <source>
        <dbReference type="Pfam" id="PF02668"/>
    </source>
</evidence>
<gene>
    <name evidence="9" type="ORF">DM02DRAFT_724946</name>
</gene>
<evidence type="ECO:0000256" key="6">
    <source>
        <dbReference type="ARBA" id="ARBA00023004"/>
    </source>
</evidence>
<feature type="compositionally biased region" description="Low complexity" evidence="7">
    <location>
        <begin position="391"/>
        <end position="401"/>
    </location>
</feature>
<keyword evidence="10" id="KW-1185">Reference proteome</keyword>
<keyword evidence="3" id="KW-0479">Metal-binding</keyword>
<dbReference type="OrthoDB" id="10257314at2759"/>
<feature type="compositionally biased region" description="Polar residues" evidence="7">
    <location>
        <begin position="431"/>
        <end position="452"/>
    </location>
</feature>
<name>A0A2V1E793_9PLEO</name>
<dbReference type="STRING" id="97972.A0A2V1E793"/>
<feature type="compositionally biased region" description="Acidic residues" evidence="7">
    <location>
        <begin position="119"/>
        <end position="130"/>
    </location>
</feature>
<feature type="compositionally biased region" description="Pro residues" evidence="7">
    <location>
        <begin position="350"/>
        <end position="361"/>
    </location>
</feature>
<feature type="domain" description="TauD/TfdA-like" evidence="8">
    <location>
        <begin position="40"/>
        <end position="269"/>
    </location>
</feature>
<keyword evidence="4" id="KW-0223">Dioxygenase</keyword>
<protein>
    <submittedName>
        <fullName evidence="9">Clavaminate synthase-like protein</fullName>
    </submittedName>
</protein>
<dbReference type="Pfam" id="PF02668">
    <property type="entry name" value="TauD"/>
    <property type="match status" value="1"/>
</dbReference>
<dbReference type="Proteomes" id="UP000244855">
    <property type="component" value="Unassembled WGS sequence"/>
</dbReference>
<evidence type="ECO:0000256" key="1">
    <source>
        <dbReference type="ARBA" id="ARBA00001954"/>
    </source>
</evidence>
<comment type="similarity">
    <text evidence="2">Belongs to the TfdA dioxygenase family.</text>
</comment>
<feature type="compositionally biased region" description="Low complexity" evidence="7">
    <location>
        <begin position="13"/>
        <end position="30"/>
    </location>
</feature>
<dbReference type="InterPro" id="IPR051323">
    <property type="entry name" value="AtsK-like"/>
</dbReference>
<organism evidence="9 10">
    <name type="scientific">Periconia macrospinosa</name>
    <dbReference type="NCBI Taxonomy" id="97972"/>
    <lineage>
        <taxon>Eukaryota</taxon>
        <taxon>Fungi</taxon>
        <taxon>Dikarya</taxon>
        <taxon>Ascomycota</taxon>
        <taxon>Pezizomycotina</taxon>
        <taxon>Dothideomycetes</taxon>
        <taxon>Pleosporomycetidae</taxon>
        <taxon>Pleosporales</taxon>
        <taxon>Massarineae</taxon>
        <taxon>Periconiaceae</taxon>
        <taxon>Periconia</taxon>
    </lineage>
</organism>
<evidence type="ECO:0000313" key="9">
    <source>
        <dbReference type="EMBL" id="PVI05524.1"/>
    </source>
</evidence>
<feature type="compositionally biased region" description="Polar residues" evidence="7">
    <location>
        <begin position="31"/>
        <end position="43"/>
    </location>
</feature>
<comment type="cofactor">
    <cofactor evidence="1">
        <name>Fe(2+)</name>
        <dbReference type="ChEBI" id="CHEBI:29033"/>
    </cofactor>
</comment>
<dbReference type="AlphaFoldDB" id="A0A2V1E793"/>
<evidence type="ECO:0000256" key="4">
    <source>
        <dbReference type="ARBA" id="ARBA00022964"/>
    </source>
</evidence>
<dbReference type="GO" id="GO:0005737">
    <property type="term" value="C:cytoplasm"/>
    <property type="evidence" value="ECO:0007669"/>
    <property type="project" value="TreeGrafter"/>
</dbReference>
<dbReference type="InterPro" id="IPR042098">
    <property type="entry name" value="TauD-like_sf"/>
</dbReference>
<evidence type="ECO:0000256" key="2">
    <source>
        <dbReference type="ARBA" id="ARBA00005896"/>
    </source>
</evidence>
<evidence type="ECO:0000313" key="10">
    <source>
        <dbReference type="Proteomes" id="UP000244855"/>
    </source>
</evidence>
<evidence type="ECO:0000256" key="7">
    <source>
        <dbReference type="SAM" id="MobiDB-lite"/>
    </source>
</evidence>
<dbReference type="GO" id="GO:0016706">
    <property type="term" value="F:2-oxoglutarate-dependent dioxygenase activity"/>
    <property type="evidence" value="ECO:0007669"/>
    <property type="project" value="TreeGrafter"/>
</dbReference>
<feature type="compositionally biased region" description="Pro residues" evidence="7">
    <location>
        <begin position="309"/>
        <end position="324"/>
    </location>
</feature>
<dbReference type="PANTHER" id="PTHR30468">
    <property type="entry name" value="ALPHA-KETOGLUTARATE-DEPENDENT SULFONATE DIOXYGENASE"/>
    <property type="match status" value="1"/>
</dbReference>
<dbReference type="SUPFAM" id="SSF51197">
    <property type="entry name" value="Clavaminate synthase-like"/>
    <property type="match status" value="1"/>
</dbReference>
<feature type="region of interest" description="Disordered" evidence="7">
    <location>
        <begin position="1"/>
        <end position="43"/>
    </location>
</feature>
<dbReference type="GO" id="GO:0046872">
    <property type="term" value="F:metal ion binding"/>
    <property type="evidence" value="ECO:0007669"/>
    <property type="project" value="UniProtKB-KW"/>
</dbReference>
<feature type="region of interest" description="Disordered" evidence="7">
    <location>
        <begin position="304"/>
        <end position="474"/>
    </location>
</feature>